<organism evidence="1 2">
    <name type="scientific">Aquitalea magnusonii</name>
    <dbReference type="NCBI Taxonomy" id="332411"/>
    <lineage>
        <taxon>Bacteria</taxon>
        <taxon>Pseudomonadati</taxon>
        <taxon>Pseudomonadota</taxon>
        <taxon>Betaproteobacteria</taxon>
        <taxon>Neisseriales</taxon>
        <taxon>Chromobacteriaceae</taxon>
        <taxon>Aquitalea</taxon>
    </lineage>
</organism>
<proteinExistence type="predicted"/>
<evidence type="ECO:0000313" key="2">
    <source>
        <dbReference type="Proteomes" id="UP000248395"/>
    </source>
</evidence>
<sequence>MALFKDDIEMFYQQQRRHGFANALSPLVYGMQYFQDFKSA</sequence>
<dbReference type="AlphaFoldDB" id="A0A318JU13"/>
<reference evidence="1 2" key="1">
    <citation type="submission" date="2018-05" db="EMBL/GenBank/DDBJ databases">
        <title>Genomic Encyclopedia of Type Strains, Phase IV (KMG-IV): sequencing the most valuable type-strain genomes for metagenomic binning, comparative biology and taxonomic classification.</title>
        <authorList>
            <person name="Goeker M."/>
        </authorList>
    </citation>
    <scope>NUCLEOTIDE SEQUENCE [LARGE SCALE GENOMIC DNA]</scope>
    <source>
        <strain evidence="1 2">DSM 25134</strain>
    </source>
</reference>
<name>A0A318JU13_9NEIS</name>
<evidence type="ECO:0000313" key="1">
    <source>
        <dbReference type="EMBL" id="PXX47977.1"/>
    </source>
</evidence>
<gene>
    <name evidence="1" type="ORF">DFR38_10864</name>
</gene>
<comment type="caution">
    <text evidence="1">The sequence shown here is derived from an EMBL/GenBank/DDBJ whole genome shotgun (WGS) entry which is preliminary data.</text>
</comment>
<dbReference type="Proteomes" id="UP000248395">
    <property type="component" value="Unassembled WGS sequence"/>
</dbReference>
<protein>
    <submittedName>
        <fullName evidence="1">Uncharacterized protein</fullName>
    </submittedName>
</protein>
<dbReference type="EMBL" id="QJKC01000008">
    <property type="protein sequence ID" value="PXX47977.1"/>
    <property type="molecule type" value="Genomic_DNA"/>
</dbReference>
<dbReference type="RefSeq" id="WP_280523845.1">
    <property type="nucleotide sequence ID" value="NZ_QJKC01000008.1"/>
</dbReference>
<accession>A0A318JU13</accession>
<keyword evidence="2" id="KW-1185">Reference proteome</keyword>